<proteinExistence type="predicted"/>
<keyword evidence="2" id="KW-1185">Reference proteome</keyword>
<accession>A0AAV9UB90</accession>
<dbReference type="EMBL" id="JAVHNS010000012">
    <property type="protein sequence ID" value="KAK6338544.1"/>
    <property type="molecule type" value="Genomic_DNA"/>
</dbReference>
<dbReference type="Proteomes" id="UP001373714">
    <property type="component" value="Unassembled WGS sequence"/>
</dbReference>
<organism evidence="1 2">
    <name type="scientific">Orbilia blumenaviensis</name>
    <dbReference type="NCBI Taxonomy" id="1796055"/>
    <lineage>
        <taxon>Eukaryota</taxon>
        <taxon>Fungi</taxon>
        <taxon>Dikarya</taxon>
        <taxon>Ascomycota</taxon>
        <taxon>Pezizomycotina</taxon>
        <taxon>Orbiliomycetes</taxon>
        <taxon>Orbiliales</taxon>
        <taxon>Orbiliaceae</taxon>
        <taxon>Orbilia</taxon>
    </lineage>
</organism>
<reference evidence="1 2" key="1">
    <citation type="submission" date="2019-10" db="EMBL/GenBank/DDBJ databases">
        <authorList>
            <person name="Palmer J.M."/>
        </authorList>
    </citation>
    <scope>NUCLEOTIDE SEQUENCE [LARGE SCALE GENOMIC DNA]</scope>
    <source>
        <strain evidence="1 2">TWF730</strain>
    </source>
</reference>
<dbReference type="AlphaFoldDB" id="A0AAV9UB90"/>
<gene>
    <name evidence="1" type="ORF">TWF730_002607</name>
</gene>
<sequence>MTTTTTTTHTGPEIITEIKNKGFDEGPFQESAWEFSVRDNETDWKVQTYTAASNFADSKPYFLWVQYTNLVKSAGDIGSFSQPIKLKPGHGYRFSFAFSRNYLHTFWGTSGTGRVLLKPATGPWGVDRNIQYLGSGGVFESIYPNLESS</sequence>
<comment type="caution">
    <text evidence="1">The sequence shown here is derived from an EMBL/GenBank/DDBJ whole genome shotgun (WGS) entry which is preliminary data.</text>
</comment>
<name>A0AAV9UB90_9PEZI</name>
<evidence type="ECO:0000313" key="1">
    <source>
        <dbReference type="EMBL" id="KAK6338544.1"/>
    </source>
</evidence>
<evidence type="ECO:0000313" key="2">
    <source>
        <dbReference type="Proteomes" id="UP001373714"/>
    </source>
</evidence>
<protein>
    <submittedName>
        <fullName evidence="1">Uncharacterized protein</fullName>
    </submittedName>
</protein>